<dbReference type="Proteomes" id="UP000549617">
    <property type="component" value="Unassembled WGS sequence"/>
</dbReference>
<dbReference type="Pfam" id="PF02120">
    <property type="entry name" value="Flg_hook"/>
    <property type="match status" value="1"/>
</dbReference>
<dbReference type="InterPro" id="IPR021136">
    <property type="entry name" value="Flagellar_hook_control-like_C"/>
</dbReference>
<name>A0A7W9AGH0_9SPHN</name>
<dbReference type="AlphaFoldDB" id="A0A7W9AGH0"/>
<keyword evidence="4" id="KW-1185">Reference proteome</keyword>
<dbReference type="CDD" id="cd17470">
    <property type="entry name" value="T3SS_Flik_C"/>
    <property type="match status" value="1"/>
</dbReference>
<gene>
    <name evidence="3" type="ORF">FHS49_001276</name>
</gene>
<evidence type="ECO:0000313" key="3">
    <source>
        <dbReference type="EMBL" id="MBB5685268.1"/>
    </source>
</evidence>
<organism evidence="3 4">
    <name type="scientific">Sphingobium boeckii</name>
    <dbReference type="NCBI Taxonomy" id="1082345"/>
    <lineage>
        <taxon>Bacteria</taxon>
        <taxon>Pseudomonadati</taxon>
        <taxon>Pseudomonadota</taxon>
        <taxon>Alphaproteobacteria</taxon>
        <taxon>Sphingomonadales</taxon>
        <taxon>Sphingomonadaceae</taxon>
        <taxon>Sphingobium</taxon>
    </lineage>
</organism>
<dbReference type="EMBL" id="JACIJC010000002">
    <property type="protein sequence ID" value="MBB5685268.1"/>
    <property type="molecule type" value="Genomic_DNA"/>
</dbReference>
<evidence type="ECO:0000313" key="4">
    <source>
        <dbReference type="Proteomes" id="UP000549617"/>
    </source>
</evidence>
<feature type="region of interest" description="Disordered" evidence="1">
    <location>
        <begin position="66"/>
        <end position="96"/>
    </location>
</feature>
<feature type="region of interest" description="Disordered" evidence="1">
    <location>
        <begin position="379"/>
        <end position="410"/>
    </location>
</feature>
<protein>
    <recommendedName>
        <fullName evidence="2">Flagellar hook-length control protein-like C-terminal domain-containing protein</fullName>
    </recommendedName>
</protein>
<dbReference type="RefSeq" id="WP_184016474.1">
    <property type="nucleotide sequence ID" value="NZ_JACIJC010000002.1"/>
</dbReference>
<proteinExistence type="predicted"/>
<reference evidence="3 4" key="1">
    <citation type="submission" date="2020-08" db="EMBL/GenBank/DDBJ databases">
        <title>Genomic Encyclopedia of Type Strains, Phase IV (KMG-IV): sequencing the most valuable type-strain genomes for metagenomic binning, comparative biology and taxonomic classification.</title>
        <authorList>
            <person name="Goeker M."/>
        </authorList>
    </citation>
    <scope>NUCLEOTIDE SEQUENCE [LARGE SCALE GENOMIC DNA]</scope>
    <source>
        <strain evidence="3 4">DSM 25079</strain>
    </source>
</reference>
<evidence type="ECO:0000259" key="2">
    <source>
        <dbReference type="Pfam" id="PF02120"/>
    </source>
</evidence>
<comment type="caution">
    <text evidence="3">The sequence shown here is derived from an EMBL/GenBank/DDBJ whole genome shotgun (WGS) entry which is preliminary data.</text>
</comment>
<dbReference type="Gene3D" id="3.30.750.140">
    <property type="match status" value="1"/>
</dbReference>
<dbReference type="InterPro" id="IPR038610">
    <property type="entry name" value="FliK-like_C_sf"/>
</dbReference>
<accession>A0A7W9AGH0</accession>
<feature type="domain" description="Flagellar hook-length control protein-like C-terminal" evidence="2">
    <location>
        <begin position="306"/>
        <end position="382"/>
    </location>
</feature>
<sequence>MNIANIAGAVTPLSFAGASPEASSGFGALLAIGAPSLSEPTGPQFSATAVTTAAIVTVTPVIPASPPTDVLSEDGQNPPVAENVAKPVPDEVTSPDAQGELATVPKADLPHPTPGRTKSELQLTAAKPPVDMPMMVPTGALPLEGQKIALVSVPNNLALPAAPPPEIQNDAPDTDVPVEAASATDTPDLSLSAIAPVAQGVIITKPVDAAPGESKSAIDVTAQAGHALAINGHAPKALPDVPMQIDGAVQAEGASALPSALAGAVTPRSQSFSEIYGAHRPAHAAAEPVIAAQPGRIGREMGVEIARHVAAGRDEITVRLDPPEMGRVDIRLSFDRDGAVRGVIAADSAGALDMLRKETSDLTRALADAGVRSDAQSFRFDSRGRDSGHQTPQRQPGESERSAAALTGDPALDQPVYQALRVSGRVDLMA</sequence>
<evidence type="ECO:0000256" key="1">
    <source>
        <dbReference type="SAM" id="MobiDB-lite"/>
    </source>
</evidence>